<reference evidence="2 3" key="1">
    <citation type="submission" date="2020-08" db="EMBL/GenBank/DDBJ databases">
        <authorList>
            <person name="Liu C."/>
            <person name="Sun Q."/>
        </authorList>
    </citation>
    <scope>NUCLEOTIDE SEQUENCE [LARGE SCALE GENOMIC DNA]</scope>
    <source>
        <strain evidence="2 3">L34</strain>
    </source>
</reference>
<dbReference type="Pfam" id="PF04986">
    <property type="entry name" value="Y2_Tnp"/>
    <property type="match status" value="1"/>
</dbReference>
<gene>
    <name evidence="2" type="ORF">H8911_11415</name>
</gene>
<sequence>MFTLNSHTINIWTQLIIQTFELKLIRLIQEVGGLKKPEEKNRLYKDHPKGFYVYAKFKSNDNDSKNSKDIQGCCVNYFIRYAGRPAMAENRITEYNKESNTVSWFYNDHKDEKRYDVTDNVIDFINRLIIHIPDYHFLIIRCQCF</sequence>
<dbReference type="Proteomes" id="UP000649075">
    <property type="component" value="Unassembled WGS sequence"/>
</dbReference>
<accession>A0ABR7KKM4</accession>
<keyword evidence="3" id="KW-1185">Reference proteome</keyword>
<name>A0ABR7KKM4_9FIRM</name>
<evidence type="ECO:0000313" key="2">
    <source>
        <dbReference type="EMBL" id="MBC6013289.1"/>
    </source>
</evidence>
<dbReference type="RefSeq" id="WP_186999742.1">
    <property type="nucleotide sequence ID" value="NZ_JACRWH010000076.1"/>
</dbReference>
<proteinExistence type="predicted"/>
<dbReference type="EMBL" id="JACRWH010000076">
    <property type="protein sequence ID" value="MBC6013289.1"/>
    <property type="molecule type" value="Genomic_DNA"/>
</dbReference>
<evidence type="ECO:0000313" key="3">
    <source>
        <dbReference type="Proteomes" id="UP000649075"/>
    </source>
</evidence>
<evidence type="ECO:0000259" key="1">
    <source>
        <dbReference type="Pfam" id="PF04986"/>
    </source>
</evidence>
<protein>
    <submittedName>
        <fullName evidence="2">Transposase</fullName>
    </submittedName>
</protein>
<comment type="caution">
    <text evidence="2">The sequence shown here is derived from an EMBL/GenBank/DDBJ whole genome shotgun (WGS) entry which is preliminary data.</text>
</comment>
<dbReference type="InterPro" id="IPR007069">
    <property type="entry name" value="Transposase_32"/>
</dbReference>
<feature type="domain" description="Transposase IS801/IS1294" evidence="1">
    <location>
        <begin position="11"/>
        <end position="141"/>
    </location>
</feature>
<organism evidence="2 3">
    <name type="scientific">Holdemanella hominis</name>
    <dbReference type="NCBI Taxonomy" id="2764327"/>
    <lineage>
        <taxon>Bacteria</taxon>
        <taxon>Bacillati</taxon>
        <taxon>Bacillota</taxon>
        <taxon>Erysipelotrichia</taxon>
        <taxon>Erysipelotrichales</taxon>
        <taxon>Erysipelotrichaceae</taxon>
        <taxon>Holdemanella</taxon>
    </lineage>
</organism>